<dbReference type="SMART" id="SM00028">
    <property type="entry name" value="TPR"/>
    <property type="match status" value="5"/>
</dbReference>
<feature type="non-terminal residue" evidence="3">
    <location>
        <position position="1"/>
    </location>
</feature>
<comment type="caution">
    <text evidence="3">The sequence shown here is derived from an EMBL/GenBank/DDBJ whole genome shotgun (WGS) entry which is preliminary data.</text>
</comment>
<dbReference type="InterPro" id="IPR027417">
    <property type="entry name" value="P-loop_NTPase"/>
</dbReference>
<dbReference type="InterPro" id="IPR019734">
    <property type="entry name" value="TPR_rpt"/>
</dbReference>
<dbReference type="Pfam" id="PF13424">
    <property type="entry name" value="TPR_12"/>
    <property type="match status" value="2"/>
</dbReference>
<dbReference type="Gene3D" id="1.25.40.10">
    <property type="entry name" value="Tetratricopeptide repeat domain"/>
    <property type="match status" value="1"/>
</dbReference>
<dbReference type="Pfam" id="PF13401">
    <property type="entry name" value="AAA_22"/>
    <property type="match status" value="1"/>
</dbReference>
<dbReference type="PRINTS" id="PR00364">
    <property type="entry name" value="DISEASERSIST"/>
</dbReference>
<dbReference type="PANTHER" id="PTHR47691">
    <property type="entry name" value="REGULATOR-RELATED"/>
    <property type="match status" value="1"/>
</dbReference>
<proteinExistence type="predicted"/>
<dbReference type="Proteomes" id="UP000547674">
    <property type="component" value="Unassembled WGS sequence"/>
</dbReference>
<dbReference type="AlphaFoldDB" id="A0A7Y2H1Y2"/>
<dbReference type="InterPro" id="IPR011990">
    <property type="entry name" value="TPR-like_helical_dom_sf"/>
</dbReference>
<dbReference type="GO" id="GO:0016887">
    <property type="term" value="F:ATP hydrolysis activity"/>
    <property type="evidence" value="ECO:0007669"/>
    <property type="project" value="InterPro"/>
</dbReference>
<dbReference type="SUPFAM" id="SSF48452">
    <property type="entry name" value="TPR-like"/>
    <property type="match status" value="1"/>
</dbReference>
<organism evidence="3 4">
    <name type="scientific">Eiseniibacteriota bacterium</name>
    <dbReference type="NCBI Taxonomy" id="2212470"/>
    <lineage>
        <taxon>Bacteria</taxon>
        <taxon>Candidatus Eiseniibacteriota</taxon>
    </lineage>
</organism>
<dbReference type="Gene3D" id="3.40.50.300">
    <property type="entry name" value="P-loop containing nucleotide triphosphate hydrolases"/>
    <property type="match status" value="1"/>
</dbReference>
<evidence type="ECO:0000256" key="1">
    <source>
        <dbReference type="SAM" id="Coils"/>
    </source>
</evidence>
<protein>
    <submittedName>
        <fullName evidence="3">Tetratricopeptide repeat protein</fullName>
    </submittedName>
</protein>
<gene>
    <name evidence="3" type="ORF">HKN21_07190</name>
</gene>
<dbReference type="PANTHER" id="PTHR47691:SF3">
    <property type="entry name" value="HTH-TYPE TRANSCRIPTIONAL REGULATOR RV0890C-RELATED"/>
    <property type="match status" value="1"/>
</dbReference>
<evidence type="ECO:0000259" key="2">
    <source>
        <dbReference type="Pfam" id="PF13401"/>
    </source>
</evidence>
<feature type="coiled-coil region" evidence="1">
    <location>
        <begin position="549"/>
        <end position="609"/>
    </location>
</feature>
<dbReference type="SUPFAM" id="SSF52540">
    <property type="entry name" value="P-loop containing nucleoside triphosphate hydrolases"/>
    <property type="match status" value="1"/>
</dbReference>
<keyword evidence="1" id="KW-0175">Coiled coil</keyword>
<sequence length="709" mass="77782">VVDIVHQCLRKDPAERFASAQDLRNALLAYKASFDTSATTTVTPESETPNNLPLELTSFVGRETELDRLARLLEENRLVTITGTGGGGKTRLGLELAGRHLQDYRDGVYLIELAAVTEGDQLAETMARTMNVRQETGTSIEASLVRSLGSKSMLLIIDNCEHILENVAPLITKLLKSCPNLKVLATSRERLDVPGETAWPIPSLRVPAPEDVLSVATAASNEAVRLFAERASSASTGFSLTDSNLEDVVQICHRLDGIPLAIELAAARVRLLDLKEILKRLEDRFRLLRGGSRTSLPRQQTLKATVAWSVDLLTEEERILFSRLSIFSGGFTLGSAEAILSDDVVDEFDILDHLSRLADKSLVSVTDSGARYHLLEMLREYGAEELQTRGETETFLKRHAEYFLALAEEAEPELTGAHQGAWLERLAREYPNIDQAGATLVSLGMAGESLRLGAALWRFLFVRGYLEEGRQLLESILAVETSGLEKAAQLARAKALRGLGTLANDQGDYPIARERFLQCLDIYRSLDHHAGIAQVSNSLGIAARDQGEYEDARRLLADAMKAHQEAGNKAGESASIHGLGIVAHRVGDLEEARERFDAGLKIRRQLEDRRGIAALLAHLGSVELDLGNLEQAEALLNQGLDMFRELGNKRGILWALMQLGGVALAQGNIGESRRHHRESLFLSRSLGDKHHVARSLECFASLNLAEGKP</sequence>
<dbReference type="InterPro" id="IPR049945">
    <property type="entry name" value="AAA_22"/>
</dbReference>
<evidence type="ECO:0000313" key="3">
    <source>
        <dbReference type="EMBL" id="NNF06529.1"/>
    </source>
</evidence>
<evidence type="ECO:0000313" key="4">
    <source>
        <dbReference type="Proteomes" id="UP000547674"/>
    </source>
</evidence>
<name>A0A7Y2H1Y2_UNCEI</name>
<feature type="non-terminal residue" evidence="3">
    <location>
        <position position="709"/>
    </location>
</feature>
<dbReference type="EMBL" id="JABDJR010000278">
    <property type="protein sequence ID" value="NNF06529.1"/>
    <property type="molecule type" value="Genomic_DNA"/>
</dbReference>
<accession>A0A7Y2H1Y2</accession>
<feature type="domain" description="ORC1/DEAH AAA+ ATPase" evidence="2">
    <location>
        <begin position="75"/>
        <end position="180"/>
    </location>
</feature>
<reference evidence="3 4" key="1">
    <citation type="submission" date="2020-03" db="EMBL/GenBank/DDBJ databases">
        <title>Metabolic flexibility allows generalist bacteria to become dominant in a frequently disturbed ecosystem.</title>
        <authorList>
            <person name="Chen Y.-J."/>
            <person name="Leung P.M."/>
            <person name="Bay S.K."/>
            <person name="Hugenholtz P."/>
            <person name="Kessler A.J."/>
            <person name="Shelley G."/>
            <person name="Waite D.W."/>
            <person name="Cook P.L."/>
            <person name="Greening C."/>
        </authorList>
    </citation>
    <scope>NUCLEOTIDE SEQUENCE [LARGE SCALE GENOMIC DNA]</scope>
    <source>
        <strain evidence="3">SS_bin_28</strain>
    </source>
</reference>